<gene>
    <name evidence="1" type="ORF">METZ01_LOCUS175800</name>
</gene>
<proteinExistence type="predicted"/>
<reference evidence="1" key="1">
    <citation type="submission" date="2018-05" db="EMBL/GenBank/DDBJ databases">
        <authorList>
            <person name="Lanie J.A."/>
            <person name="Ng W.-L."/>
            <person name="Kazmierczak K.M."/>
            <person name="Andrzejewski T.M."/>
            <person name="Davidsen T.M."/>
            <person name="Wayne K.J."/>
            <person name="Tettelin H."/>
            <person name="Glass J.I."/>
            <person name="Rusch D."/>
            <person name="Podicherti R."/>
            <person name="Tsui H.-C.T."/>
            <person name="Winkler M.E."/>
        </authorList>
    </citation>
    <scope>NUCLEOTIDE SEQUENCE</scope>
</reference>
<name>A0A382CA30_9ZZZZ</name>
<dbReference type="EMBL" id="UINC01033520">
    <property type="protein sequence ID" value="SVB22946.1"/>
    <property type="molecule type" value="Genomic_DNA"/>
</dbReference>
<evidence type="ECO:0000313" key="1">
    <source>
        <dbReference type="EMBL" id="SVB22946.1"/>
    </source>
</evidence>
<accession>A0A382CA30</accession>
<organism evidence="1">
    <name type="scientific">marine metagenome</name>
    <dbReference type="NCBI Taxonomy" id="408172"/>
    <lineage>
        <taxon>unclassified sequences</taxon>
        <taxon>metagenomes</taxon>
        <taxon>ecological metagenomes</taxon>
    </lineage>
</organism>
<sequence length="36" mass="4112">MGNQIYNINDEKTVLPSSLFEDGIDYIPTKKHILFG</sequence>
<dbReference type="AlphaFoldDB" id="A0A382CA30"/>
<protein>
    <submittedName>
        <fullName evidence="1">Uncharacterized protein</fullName>
    </submittedName>
</protein>
<feature type="non-terminal residue" evidence="1">
    <location>
        <position position="36"/>
    </location>
</feature>